<keyword evidence="9" id="KW-1185">Reference proteome</keyword>
<reference evidence="8 9" key="1">
    <citation type="journal article" date="2013" name="BMC Genomics">
        <title>Genomics-driven discovery of the pneumocandin biosynthetic gene cluster in the fungus Glarea lozoyensis.</title>
        <authorList>
            <person name="Chen L."/>
            <person name="Yue Q."/>
            <person name="Zhang X."/>
            <person name="Xiang M."/>
            <person name="Wang C."/>
            <person name="Li S."/>
            <person name="Che Y."/>
            <person name="Ortiz-Lopez F.J."/>
            <person name="Bills G.F."/>
            <person name="Liu X."/>
            <person name="An Z."/>
        </authorList>
    </citation>
    <scope>NUCLEOTIDE SEQUENCE [LARGE SCALE GENOMIC DNA]</scope>
    <source>
        <strain evidence="9">ATCC 20868 / MF5171</strain>
    </source>
</reference>
<dbReference type="GO" id="GO:0016787">
    <property type="term" value="F:hydrolase activity"/>
    <property type="evidence" value="ECO:0007669"/>
    <property type="project" value="UniProtKB-KW"/>
</dbReference>
<dbReference type="SMART" id="SM00490">
    <property type="entry name" value="HELICc"/>
    <property type="match status" value="1"/>
</dbReference>
<feature type="region of interest" description="Disordered" evidence="5">
    <location>
        <begin position="253"/>
        <end position="434"/>
    </location>
</feature>
<feature type="coiled-coil region" evidence="4">
    <location>
        <begin position="224"/>
        <end position="251"/>
    </location>
</feature>
<dbReference type="InterPro" id="IPR027417">
    <property type="entry name" value="P-loop_NTPase"/>
</dbReference>
<dbReference type="PANTHER" id="PTHR45626">
    <property type="entry name" value="TRANSCRIPTION TERMINATION FACTOR 2-RELATED"/>
    <property type="match status" value="1"/>
</dbReference>
<evidence type="ECO:0000256" key="4">
    <source>
        <dbReference type="SAM" id="Coils"/>
    </source>
</evidence>
<feature type="region of interest" description="Disordered" evidence="5">
    <location>
        <begin position="54"/>
        <end position="201"/>
    </location>
</feature>
<keyword evidence="1" id="KW-0547">Nucleotide-binding</keyword>
<dbReference type="PROSITE" id="PS51192">
    <property type="entry name" value="HELICASE_ATP_BIND_1"/>
    <property type="match status" value="1"/>
</dbReference>
<keyword evidence="2 8" id="KW-0378">Hydrolase</keyword>
<dbReference type="InterPro" id="IPR000330">
    <property type="entry name" value="SNF2_N"/>
</dbReference>
<name>S3CWU6_GLAL2</name>
<dbReference type="GO" id="GO:0008094">
    <property type="term" value="F:ATP-dependent activity, acting on DNA"/>
    <property type="evidence" value="ECO:0007669"/>
    <property type="project" value="TreeGrafter"/>
</dbReference>
<feature type="compositionally biased region" description="Polar residues" evidence="5">
    <location>
        <begin position="254"/>
        <end position="285"/>
    </location>
</feature>
<evidence type="ECO:0000256" key="1">
    <source>
        <dbReference type="ARBA" id="ARBA00022741"/>
    </source>
</evidence>
<keyword evidence="4" id="KW-0175">Coiled coil</keyword>
<feature type="compositionally biased region" description="Polar residues" evidence="5">
    <location>
        <begin position="183"/>
        <end position="193"/>
    </location>
</feature>
<feature type="domain" description="Helicase C-terminal" evidence="7">
    <location>
        <begin position="1146"/>
        <end position="1302"/>
    </location>
</feature>
<dbReference type="GO" id="GO:0005524">
    <property type="term" value="F:ATP binding"/>
    <property type="evidence" value="ECO:0007669"/>
    <property type="project" value="UniProtKB-KW"/>
</dbReference>
<dbReference type="KEGG" id="glz:GLAREA_00584"/>
<dbReference type="OMA" id="YIMNDPR"/>
<dbReference type="CDD" id="cd18008">
    <property type="entry name" value="DEXDc_SHPRH-like"/>
    <property type="match status" value="1"/>
</dbReference>
<dbReference type="EMBL" id="KE145367">
    <property type="protein sequence ID" value="EPE29424.1"/>
    <property type="molecule type" value="Genomic_DNA"/>
</dbReference>
<evidence type="ECO:0000256" key="2">
    <source>
        <dbReference type="ARBA" id="ARBA00022801"/>
    </source>
</evidence>
<dbReference type="InterPro" id="IPR049730">
    <property type="entry name" value="SNF2/RAD54-like_C"/>
</dbReference>
<organism evidence="8 9">
    <name type="scientific">Glarea lozoyensis (strain ATCC 20868 / MF5171)</name>
    <dbReference type="NCBI Taxonomy" id="1116229"/>
    <lineage>
        <taxon>Eukaryota</taxon>
        <taxon>Fungi</taxon>
        <taxon>Dikarya</taxon>
        <taxon>Ascomycota</taxon>
        <taxon>Pezizomycotina</taxon>
        <taxon>Leotiomycetes</taxon>
        <taxon>Helotiales</taxon>
        <taxon>Helotiaceae</taxon>
        <taxon>Glarea</taxon>
    </lineage>
</organism>
<dbReference type="GO" id="GO:0005634">
    <property type="term" value="C:nucleus"/>
    <property type="evidence" value="ECO:0007669"/>
    <property type="project" value="TreeGrafter"/>
</dbReference>
<evidence type="ECO:0000256" key="3">
    <source>
        <dbReference type="ARBA" id="ARBA00022840"/>
    </source>
</evidence>
<dbReference type="GeneID" id="19459642"/>
<feature type="domain" description="Helicase ATP-binding" evidence="6">
    <location>
        <begin position="606"/>
        <end position="797"/>
    </location>
</feature>
<feature type="compositionally biased region" description="Acidic residues" evidence="5">
    <location>
        <begin position="1016"/>
        <end position="1042"/>
    </location>
</feature>
<dbReference type="Pfam" id="PF00271">
    <property type="entry name" value="Helicase_C"/>
    <property type="match status" value="1"/>
</dbReference>
<feature type="compositionally biased region" description="Basic residues" evidence="5">
    <location>
        <begin position="1080"/>
        <end position="1101"/>
    </location>
</feature>
<dbReference type="GO" id="GO:0000724">
    <property type="term" value="P:double-strand break repair via homologous recombination"/>
    <property type="evidence" value="ECO:0007669"/>
    <property type="project" value="TreeGrafter"/>
</dbReference>
<dbReference type="PROSITE" id="PS51194">
    <property type="entry name" value="HELICASE_CTER"/>
    <property type="match status" value="1"/>
</dbReference>
<dbReference type="Proteomes" id="UP000016922">
    <property type="component" value="Unassembled WGS sequence"/>
</dbReference>
<dbReference type="CDD" id="cd18793">
    <property type="entry name" value="SF2_C_SNF"/>
    <property type="match status" value="1"/>
</dbReference>
<feature type="compositionally biased region" description="Polar residues" evidence="5">
    <location>
        <begin position="342"/>
        <end position="356"/>
    </location>
</feature>
<dbReference type="SUPFAM" id="SSF52540">
    <property type="entry name" value="P-loop containing nucleoside triphosphate hydrolases"/>
    <property type="match status" value="2"/>
</dbReference>
<dbReference type="InterPro" id="IPR014001">
    <property type="entry name" value="Helicase_ATP-bd"/>
</dbReference>
<dbReference type="GO" id="GO:0005737">
    <property type="term" value="C:cytoplasm"/>
    <property type="evidence" value="ECO:0007669"/>
    <property type="project" value="TreeGrafter"/>
</dbReference>
<evidence type="ECO:0000259" key="7">
    <source>
        <dbReference type="PROSITE" id="PS51194"/>
    </source>
</evidence>
<protein>
    <submittedName>
        <fullName evidence="8">p-loop containing nucleoside triphosphate hydrolase</fullName>
    </submittedName>
</protein>
<feature type="compositionally biased region" description="Polar residues" evidence="5">
    <location>
        <begin position="100"/>
        <end position="135"/>
    </location>
</feature>
<evidence type="ECO:0000313" key="8">
    <source>
        <dbReference type="EMBL" id="EPE29424.1"/>
    </source>
</evidence>
<feature type="compositionally biased region" description="Polar residues" evidence="5">
    <location>
        <begin position="420"/>
        <end position="433"/>
    </location>
</feature>
<evidence type="ECO:0000313" key="9">
    <source>
        <dbReference type="Proteomes" id="UP000016922"/>
    </source>
</evidence>
<sequence>MASTATQDEAISEIQEELAFQRVILASIDNSVLNRDQAEQEVQEEIKALKRKLKALQRTRAGSSASQLHSHSQSSQPSPPTSSVPGSWPADVTTEAGPSRNRSGASGLSPPNMNRLPASNSQKQPGMSSSASTPNSLDSFPDLLSPSSMNLPTRKRSYSKHLDGVLRTSGDGPAKSRRASPSPYVNSYGTNPATPAGISSEYADPAFSDGYFSLAFDDDSDDLVLQQQKAIQQAAEERKRAQRDDEEFVRRLLSQESHPSQRPQASNTGSSYNQGQSSLPNSGPNAFQRMSGVRPSQPHSNAHVMSSGPPAGSFKRTLPPTFNSRPIPNQNNIKREAAPQTGFRSNTAVSSTSQARSEVSLLDDSDSDVEIIAPTDFRSNGRHQPTSRARNLGYQAGGLGPSPNMKTESSALSHALWGGQSKQPPWMDSSQGPQAAGQYVYPGSYFDHMPDVFGAYVPDPTLTFQSPRGNGVAHTGLKNENTRPGLNHFPFSTASSFGHSLSYPYSDFNALSAGSNGNSPFTDINKMANFPGYGGLGDPSAYTGHMAEQYDYIMNDPRKTNDEIKSLLENIQPDVDLAKENREGTPDGLKYPLYEHQKVALTWLKQMEDGTNKGGILADDMGLGKTISSLALILTRSSVDARKKTTLIVGPVALVRQWEREIRSKVKASHKLSTLMVHGGNKKHDWSTIRNFDVVLTTYGTLGAEYKRMIKWQSEQATRYGRNYDEAPMQKLFPLLGPRSIFHRVILDEAQCIKNKNTQSARACCQINGTYRLCLTGTPMMNNVGELYSLIHFLRIGPYNVFNTFQTEFKCLSRGDATNSEAQRAMKKLQAVLKAILLRRTKQSKIDGQPIISLPPKTEEIQHVVFNEDEQAFYSALETKTQIQFNKYMKANTIGKNYSNILVLLLRLRQCCCHPHLITDYEEAPAGADISNETMVELAKSLDPAVVRRLLAVEDAAFEATAQAGVMNGDEGGGGCKCPTCRGKVDMNKIIDYNTFKKVHLPSEATDNDANGLFDSDGESDSDTDSETESDIESESEDDANSDGDLRDFIVPDGIDEAEDSKASSGLDDLPGVDNIASKPSKKKSKGKAKHGKKHRKGKGKEKKEEKGPKGVGIAYLKKLSKTKAGRKKYMRFLRKRWEPSAKTTKCVELLDQFQREGRKTIIFSQFVSLLDLLQVPLEENGWKFERYDGAMSGEERNDAINRFTDKPDCKIMLISLKAGNAGLNLVAASRVIILDPFWNPFIEMQAVDRAYRIGQQNAVEVHRILIQSTVEDRIVELQEKKRTLVNAALDEAANKQLGRLGARELAFLFGVGGR</sequence>
<feature type="compositionally biased region" description="Polar residues" evidence="5">
    <location>
        <begin position="320"/>
        <end position="332"/>
    </location>
</feature>
<dbReference type="RefSeq" id="XP_008083533.1">
    <property type="nucleotide sequence ID" value="XM_008085342.1"/>
</dbReference>
<dbReference type="InterPro" id="IPR001650">
    <property type="entry name" value="Helicase_C-like"/>
</dbReference>
<dbReference type="OrthoDB" id="423559at2759"/>
<dbReference type="Gene3D" id="3.40.50.10810">
    <property type="entry name" value="Tandem AAA-ATPase domain"/>
    <property type="match status" value="1"/>
</dbReference>
<accession>S3CWU6</accession>
<feature type="compositionally biased region" description="Low complexity" evidence="5">
    <location>
        <begin position="136"/>
        <end position="148"/>
    </location>
</feature>
<dbReference type="InterPro" id="IPR050628">
    <property type="entry name" value="SNF2_RAD54_helicase_TF"/>
</dbReference>
<keyword evidence="3" id="KW-0067">ATP-binding</keyword>
<gene>
    <name evidence="8" type="ORF">GLAREA_00584</name>
</gene>
<dbReference type="STRING" id="1116229.S3CWU6"/>
<dbReference type="eggNOG" id="KOG1001">
    <property type="taxonomic scope" value="Eukaryota"/>
</dbReference>
<feature type="region of interest" description="Disordered" evidence="5">
    <location>
        <begin position="1004"/>
        <end position="1110"/>
    </location>
</feature>
<dbReference type="Gene3D" id="3.40.50.300">
    <property type="entry name" value="P-loop containing nucleotide triphosphate hydrolases"/>
    <property type="match status" value="2"/>
</dbReference>
<evidence type="ECO:0000259" key="6">
    <source>
        <dbReference type="PROSITE" id="PS51192"/>
    </source>
</evidence>
<dbReference type="SMART" id="SM00487">
    <property type="entry name" value="DEXDc"/>
    <property type="match status" value="1"/>
</dbReference>
<feature type="compositionally biased region" description="Low complexity" evidence="5">
    <location>
        <begin position="58"/>
        <end position="76"/>
    </location>
</feature>
<dbReference type="InterPro" id="IPR038718">
    <property type="entry name" value="SNF2-like_sf"/>
</dbReference>
<dbReference type="Pfam" id="PF00176">
    <property type="entry name" value="SNF2-rel_dom"/>
    <property type="match status" value="1"/>
</dbReference>
<dbReference type="HOGENOM" id="CLU_000315_2_0_1"/>
<evidence type="ECO:0000256" key="5">
    <source>
        <dbReference type="SAM" id="MobiDB-lite"/>
    </source>
</evidence>
<proteinExistence type="predicted"/>
<dbReference type="PANTHER" id="PTHR45626:SF16">
    <property type="entry name" value="ATP-DEPENDENT HELICASE ULS1"/>
    <property type="match status" value="1"/>
</dbReference>